<proteinExistence type="predicted"/>
<evidence type="ECO:0000313" key="2">
    <source>
        <dbReference type="EMBL" id="KAK9166433.1"/>
    </source>
</evidence>
<feature type="region of interest" description="Disordered" evidence="1">
    <location>
        <begin position="171"/>
        <end position="211"/>
    </location>
</feature>
<evidence type="ECO:0000256" key="1">
    <source>
        <dbReference type="SAM" id="MobiDB-lite"/>
    </source>
</evidence>
<reference evidence="2 3" key="1">
    <citation type="submission" date="2024-01" db="EMBL/GenBank/DDBJ databases">
        <title>Genome assemblies of Stephania.</title>
        <authorList>
            <person name="Yang L."/>
        </authorList>
    </citation>
    <scope>NUCLEOTIDE SEQUENCE [LARGE SCALE GENOMIC DNA]</scope>
    <source>
        <strain evidence="2">JXDWG</strain>
        <tissue evidence="2">Leaf</tissue>
    </source>
</reference>
<dbReference type="Proteomes" id="UP001419268">
    <property type="component" value="Unassembled WGS sequence"/>
</dbReference>
<feature type="compositionally biased region" description="Basic residues" evidence="1">
    <location>
        <begin position="492"/>
        <end position="507"/>
    </location>
</feature>
<evidence type="ECO:0000313" key="3">
    <source>
        <dbReference type="Proteomes" id="UP001419268"/>
    </source>
</evidence>
<feature type="compositionally biased region" description="Basic and acidic residues" evidence="1">
    <location>
        <begin position="23"/>
        <end position="32"/>
    </location>
</feature>
<organism evidence="2 3">
    <name type="scientific">Stephania cephalantha</name>
    <dbReference type="NCBI Taxonomy" id="152367"/>
    <lineage>
        <taxon>Eukaryota</taxon>
        <taxon>Viridiplantae</taxon>
        <taxon>Streptophyta</taxon>
        <taxon>Embryophyta</taxon>
        <taxon>Tracheophyta</taxon>
        <taxon>Spermatophyta</taxon>
        <taxon>Magnoliopsida</taxon>
        <taxon>Ranunculales</taxon>
        <taxon>Menispermaceae</taxon>
        <taxon>Menispermoideae</taxon>
        <taxon>Cissampelideae</taxon>
        <taxon>Stephania</taxon>
    </lineage>
</organism>
<accession>A0AAP0Q453</accession>
<gene>
    <name evidence="2" type="ORF">Scep_001624</name>
</gene>
<feature type="region of interest" description="Disordered" evidence="1">
    <location>
        <begin position="478"/>
        <end position="512"/>
    </location>
</feature>
<comment type="caution">
    <text evidence="2">The sequence shown here is derived from an EMBL/GenBank/DDBJ whole genome shotgun (WGS) entry which is preliminary data.</text>
</comment>
<sequence>MRRAASERGGGPATRRPQTVTISRREAGRQGSRPKHEVCGYFIVARARAGGRCLVLDPGLWIFHSRTGQGWRQVSRPRSGISTYLYGRVDSQVQQSQEQIHAIATSGPTTIHRNLIEDVALAYIDGRGQMVCSLLGGLGGAQLVTEEPNPTESGSNVGSIRRNAYVRISGGDSERWRTGDAEAANGDQQADGGEGRRRAPVTGNGGDACGGAAVETTLRQERRGLRAPRTMASLQRRGSAAERLRRAGRGPAAPLRLRGSRGGAEMGRREIGSSWTAPSGDCSATPAATRLLRRCVVGPVAPRRGVRFDEFRRRDGGVHWQVSHGYCYLRYESVRAGRQGSRPKHEDFNVPVWACGQPGTAEPGTDSCYCHVRWCVLCLEVSEEPSSSRRSPTLQSKMGVWPWAGQGRMWDLFVGMRMFESRVETLRGTPSRSNDAAKRGDARTVVRAWRRRTSREQRAACERRGRWRACNAEDRQRSGFRRARRGLSNTRPRLRGSARAQRKRSRARSAEEWTAASAIAAATTDDDATPAAARLRRWRGERLGGTLSDRSLLDEGCNSMEVRAGRQGSRPKHEVCGYFIVARARAGGRCLVLDPVARVRAGRQVSRPEPESAGLLPRLNDLWSRFAKFVDILIPHMTVPIIHGLKDLETQFIQYNARLQNMTNEEELCSTQPIFNLEEDVSVDTLKNLGVNEVTQMEDYLRETTEGHEVFQIESEIIIALNEGENEMKIDVISDKPEKTQIESEEDQPLVLVHPPTHPCPFRRPYKGVEVKERSHIFYTTDTFVLDDPDAKDSFMLEVLNELLNLKEGMHASLPKYVDTPFIVDISKGEGIT</sequence>
<feature type="region of interest" description="Disordered" evidence="1">
    <location>
        <begin position="1"/>
        <end position="32"/>
    </location>
</feature>
<dbReference type="AlphaFoldDB" id="A0AAP0Q453"/>
<keyword evidence="3" id="KW-1185">Reference proteome</keyword>
<protein>
    <submittedName>
        <fullName evidence="2">Uncharacterized protein</fullName>
    </submittedName>
</protein>
<dbReference type="EMBL" id="JBBNAG010000001">
    <property type="protein sequence ID" value="KAK9166433.1"/>
    <property type="molecule type" value="Genomic_DNA"/>
</dbReference>
<name>A0AAP0Q453_9MAGN</name>